<dbReference type="SUPFAM" id="SSF54171">
    <property type="entry name" value="DNA-binding domain"/>
    <property type="match status" value="1"/>
</dbReference>
<keyword evidence="5" id="KW-1185">Reference proteome</keyword>
<evidence type="ECO:0000313" key="4">
    <source>
        <dbReference type="EMBL" id="GBM84617.1"/>
    </source>
</evidence>
<dbReference type="Pfam" id="PF01429">
    <property type="entry name" value="MBD"/>
    <property type="match status" value="1"/>
</dbReference>
<reference evidence="4 5" key="1">
    <citation type="journal article" date="2019" name="Sci. Rep.">
        <title>Orb-weaving spider Araneus ventricosus genome elucidates the spidroin gene catalogue.</title>
        <authorList>
            <person name="Kono N."/>
            <person name="Nakamura H."/>
            <person name="Ohtoshi R."/>
            <person name="Moran D.A.P."/>
            <person name="Shinohara A."/>
            <person name="Yoshida Y."/>
            <person name="Fujiwara M."/>
            <person name="Mori M."/>
            <person name="Tomita M."/>
            <person name="Arakawa K."/>
        </authorList>
    </citation>
    <scope>NUCLEOTIDE SEQUENCE [LARGE SCALE GENOMIC DNA]</scope>
</reference>
<dbReference type="AlphaFoldDB" id="A0A4Y2J3C2"/>
<feature type="domain" description="Retroviral polymerase SH3-like" evidence="3">
    <location>
        <begin position="1"/>
        <end position="34"/>
    </location>
</feature>
<dbReference type="Gene3D" id="3.30.890.10">
    <property type="entry name" value="Methyl-cpg-binding Protein 2, Chain A"/>
    <property type="match status" value="1"/>
</dbReference>
<dbReference type="Pfam" id="PF25597">
    <property type="entry name" value="SH3_retrovirus"/>
    <property type="match status" value="1"/>
</dbReference>
<evidence type="ECO:0000256" key="1">
    <source>
        <dbReference type="SAM" id="MobiDB-lite"/>
    </source>
</evidence>
<sequence length="202" mass="23505">MIGYGIKTRGYRVWVPTQRRVIETTHVSINEHKSGVKHLYCTPHTYESVDVLNSSENLFDKISETMQEFEKSGGKCTIIKEQEIKPINISSWKSVERSRIKSSRVDIFYYPPSGKPRLRSLNDVRKYCDKENLKFEPDMFSFKPLNLDQHYNSGDENSNDSFSESLSNDEANIFQEEIYNLELPKSTEDTRKSQKGNYGRGR</sequence>
<dbReference type="InterPro" id="IPR001739">
    <property type="entry name" value="Methyl_CpG_DNA-bd"/>
</dbReference>
<dbReference type="OrthoDB" id="6435466at2759"/>
<evidence type="ECO:0000259" key="3">
    <source>
        <dbReference type="Pfam" id="PF25597"/>
    </source>
</evidence>
<gene>
    <name evidence="4" type="ORF">AVEN_226652_1</name>
</gene>
<dbReference type="EMBL" id="BGPR01003173">
    <property type="protein sequence ID" value="GBM84617.1"/>
    <property type="molecule type" value="Genomic_DNA"/>
</dbReference>
<protein>
    <submittedName>
        <fullName evidence="4">Uncharacterized protein</fullName>
    </submittedName>
</protein>
<proteinExistence type="predicted"/>
<dbReference type="InterPro" id="IPR057670">
    <property type="entry name" value="SH3_retrovirus"/>
</dbReference>
<feature type="region of interest" description="Disordered" evidence="1">
    <location>
        <begin position="179"/>
        <end position="202"/>
    </location>
</feature>
<name>A0A4Y2J3C2_ARAVE</name>
<accession>A0A4Y2J3C2</accession>
<dbReference type="GO" id="GO:0003677">
    <property type="term" value="F:DNA binding"/>
    <property type="evidence" value="ECO:0007669"/>
    <property type="project" value="InterPro"/>
</dbReference>
<comment type="caution">
    <text evidence="4">The sequence shown here is derived from an EMBL/GenBank/DDBJ whole genome shotgun (WGS) entry which is preliminary data.</text>
</comment>
<feature type="domain" description="MBD" evidence="2">
    <location>
        <begin position="90"/>
        <end position="144"/>
    </location>
</feature>
<dbReference type="InterPro" id="IPR016177">
    <property type="entry name" value="DNA-bd_dom_sf"/>
</dbReference>
<evidence type="ECO:0000313" key="5">
    <source>
        <dbReference type="Proteomes" id="UP000499080"/>
    </source>
</evidence>
<evidence type="ECO:0000259" key="2">
    <source>
        <dbReference type="Pfam" id="PF01429"/>
    </source>
</evidence>
<dbReference type="Proteomes" id="UP000499080">
    <property type="component" value="Unassembled WGS sequence"/>
</dbReference>
<organism evidence="4 5">
    <name type="scientific">Araneus ventricosus</name>
    <name type="common">Orbweaver spider</name>
    <name type="synonym">Epeira ventricosa</name>
    <dbReference type="NCBI Taxonomy" id="182803"/>
    <lineage>
        <taxon>Eukaryota</taxon>
        <taxon>Metazoa</taxon>
        <taxon>Ecdysozoa</taxon>
        <taxon>Arthropoda</taxon>
        <taxon>Chelicerata</taxon>
        <taxon>Arachnida</taxon>
        <taxon>Araneae</taxon>
        <taxon>Araneomorphae</taxon>
        <taxon>Entelegynae</taxon>
        <taxon>Araneoidea</taxon>
        <taxon>Araneidae</taxon>
        <taxon>Araneus</taxon>
    </lineage>
</organism>